<dbReference type="GO" id="GO:0045503">
    <property type="term" value="F:dynein light chain binding"/>
    <property type="evidence" value="ECO:0007669"/>
    <property type="project" value="TreeGrafter"/>
</dbReference>
<keyword evidence="6" id="KW-0969">Cilium</keyword>
<gene>
    <name evidence="13" type="ORF">MEUPH1_LOCUS10482</name>
</gene>
<dbReference type="PANTHER" id="PTHR12442">
    <property type="entry name" value="DYNEIN INTERMEDIATE CHAIN"/>
    <property type="match status" value="1"/>
</dbReference>
<evidence type="ECO:0000256" key="8">
    <source>
        <dbReference type="ARBA" id="ARBA00023273"/>
    </source>
</evidence>
<evidence type="ECO:0000313" key="14">
    <source>
        <dbReference type="Proteomes" id="UP001160148"/>
    </source>
</evidence>
<keyword evidence="7" id="KW-0206">Cytoskeleton</keyword>
<organism evidence="13 14">
    <name type="scientific">Macrosiphum euphorbiae</name>
    <name type="common">potato aphid</name>
    <dbReference type="NCBI Taxonomy" id="13131"/>
    <lineage>
        <taxon>Eukaryota</taxon>
        <taxon>Metazoa</taxon>
        <taxon>Ecdysozoa</taxon>
        <taxon>Arthropoda</taxon>
        <taxon>Hexapoda</taxon>
        <taxon>Insecta</taxon>
        <taxon>Pterygota</taxon>
        <taxon>Neoptera</taxon>
        <taxon>Paraneoptera</taxon>
        <taxon>Hemiptera</taxon>
        <taxon>Sternorrhyncha</taxon>
        <taxon>Aphidomorpha</taxon>
        <taxon>Aphidoidea</taxon>
        <taxon>Aphididae</taxon>
        <taxon>Macrosiphini</taxon>
        <taxon>Macrosiphum</taxon>
    </lineage>
</organism>
<evidence type="ECO:0000256" key="5">
    <source>
        <dbReference type="ARBA" id="ARBA00022846"/>
    </source>
</evidence>
<dbReference type="PROSITE" id="PS50082">
    <property type="entry name" value="WD_REPEATS_2"/>
    <property type="match status" value="1"/>
</dbReference>
<comment type="subcellular location">
    <subcellularLocation>
        <location evidence="1">Cytoplasm</location>
        <location evidence="1">Cytoskeleton</location>
        <location evidence="1">Flagellum axoneme</location>
    </subcellularLocation>
    <subcellularLocation>
        <location evidence="9">Dynein axonemal particle</location>
    </subcellularLocation>
</comment>
<dbReference type="InterPro" id="IPR015943">
    <property type="entry name" value="WD40/YVTN_repeat-like_dom_sf"/>
</dbReference>
<evidence type="ECO:0000256" key="6">
    <source>
        <dbReference type="ARBA" id="ARBA00023069"/>
    </source>
</evidence>
<dbReference type="GO" id="GO:0120293">
    <property type="term" value="C:dynein axonemal particle"/>
    <property type="evidence" value="ECO:0007669"/>
    <property type="project" value="UniProtKB-SubCell"/>
</dbReference>
<evidence type="ECO:0000256" key="2">
    <source>
        <dbReference type="ARBA" id="ARBA00022490"/>
    </source>
</evidence>
<dbReference type="AlphaFoldDB" id="A0AAV0WFD7"/>
<dbReference type="SMART" id="SM00320">
    <property type="entry name" value="WD40"/>
    <property type="match status" value="4"/>
</dbReference>
<dbReference type="Proteomes" id="UP001160148">
    <property type="component" value="Unassembled WGS sequence"/>
</dbReference>
<evidence type="ECO:0000256" key="9">
    <source>
        <dbReference type="ARBA" id="ARBA00024190"/>
    </source>
</evidence>
<name>A0AAV0WFD7_9HEMI</name>
<comment type="caution">
    <text evidence="13">The sequence shown here is derived from an EMBL/GenBank/DDBJ whole genome shotgun (WGS) entry which is preliminary data.</text>
</comment>
<evidence type="ECO:0000256" key="7">
    <source>
        <dbReference type="ARBA" id="ARBA00023212"/>
    </source>
</evidence>
<feature type="repeat" description="WD" evidence="12">
    <location>
        <begin position="417"/>
        <end position="449"/>
    </location>
</feature>
<evidence type="ECO:0000256" key="11">
    <source>
        <dbReference type="ARBA" id="ARBA00041557"/>
    </source>
</evidence>
<dbReference type="InterPro" id="IPR036322">
    <property type="entry name" value="WD40_repeat_dom_sf"/>
</dbReference>
<accession>A0AAV0WFD7</accession>
<proteinExistence type="predicted"/>
<dbReference type="GO" id="GO:0045504">
    <property type="term" value="F:dynein heavy chain binding"/>
    <property type="evidence" value="ECO:0007669"/>
    <property type="project" value="TreeGrafter"/>
</dbReference>
<dbReference type="InterPro" id="IPR050687">
    <property type="entry name" value="Dynein_IC"/>
</dbReference>
<keyword evidence="4" id="KW-0677">Repeat</keyword>
<evidence type="ECO:0000256" key="10">
    <source>
        <dbReference type="ARBA" id="ARBA00040002"/>
    </source>
</evidence>
<dbReference type="GO" id="GO:0003341">
    <property type="term" value="P:cilium movement"/>
    <property type="evidence" value="ECO:0007669"/>
    <property type="project" value="TreeGrafter"/>
</dbReference>
<reference evidence="13 14" key="1">
    <citation type="submission" date="2023-01" db="EMBL/GenBank/DDBJ databases">
        <authorList>
            <person name="Whitehead M."/>
        </authorList>
    </citation>
    <scope>NUCLEOTIDE SEQUENCE [LARGE SCALE GENOMIC DNA]</scope>
</reference>
<keyword evidence="3 12" id="KW-0853">WD repeat</keyword>
<keyword evidence="2" id="KW-0963">Cytoplasm</keyword>
<evidence type="ECO:0000313" key="13">
    <source>
        <dbReference type="EMBL" id="CAI6354488.1"/>
    </source>
</evidence>
<dbReference type="Pfam" id="PF00400">
    <property type="entry name" value="WD40"/>
    <property type="match status" value="1"/>
</dbReference>
<dbReference type="PANTHER" id="PTHR12442:SF12">
    <property type="entry name" value="DYNEIN AXONEMAL INTERMEDIATE CHAIN 4"/>
    <property type="match status" value="1"/>
</dbReference>
<evidence type="ECO:0000256" key="1">
    <source>
        <dbReference type="ARBA" id="ARBA00004611"/>
    </source>
</evidence>
<sequence length="576" mass="65431">MDNYKLKTQKLQQKFHFDEHNIEKICTSLENEIENLKVVKIQNQPFQTPDVQLFKAALQETKTNTLLELPSLAPSVKNISNTSQNEIPKTNTTKYLLTDAVQASRCFQRTQHTQTEAITLKDQSNIASVWILQKEIGNNMSTEKIQEIKSNNFKKMLFISDRIVTSNNFSEKQIEFITRHTSDKLNAMSYRYALEEILQFSNDKLSNFSVTSFVWNTMNEDILAVGYGKWNDEPNGFKGAVCCWSLKNPVYPERMYEFNKPITCLDFSKTHANILVAGSHGGCVYILDIAQEICDPVIINEKNLQNFPIWSVLSFLQKSYTSEDEFILSVDDNGSVRKWSGGVSKTYNTEQMSLIYCGIRNDTSKPNKFSHSTIVQNMPGTVISFHPTNKSTYFIGTKVGFVVQNTVDSCNHYDRIFMAHNGPVYGIKFSPFCSSIFITYGADWQIKIWMENVDVPLLSLSYCNSVDDADWSPINSTVIVSVSGAVICIWDFARKTVEPVMMFTCKTGVHFSLVKFSKHGNNIVTGDVNGLVRCFHISNMPSPSFLQKNSILTALENMMSSNHELVQIIKKTMMNN</sequence>
<dbReference type="GO" id="GO:0005858">
    <property type="term" value="C:axonemal dynein complex"/>
    <property type="evidence" value="ECO:0007669"/>
    <property type="project" value="TreeGrafter"/>
</dbReference>
<evidence type="ECO:0000256" key="4">
    <source>
        <dbReference type="ARBA" id="ARBA00022737"/>
    </source>
</evidence>
<dbReference type="EMBL" id="CARXXK010000002">
    <property type="protein sequence ID" value="CAI6354488.1"/>
    <property type="molecule type" value="Genomic_DNA"/>
</dbReference>
<dbReference type="InterPro" id="IPR001680">
    <property type="entry name" value="WD40_rpt"/>
</dbReference>
<protein>
    <recommendedName>
        <fullName evidence="10">Dynein axonemal intermediate chain 4</fullName>
    </recommendedName>
    <alternativeName>
        <fullName evidence="11">WD repeat-containing protein 78</fullName>
    </alternativeName>
</protein>
<keyword evidence="8" id="KW-0966">Cell projection</keyword>
<evidence type="ECO:0000256" key="12">
    <source>
        <dbReference type="PROSITE-ProRule" id="PRU00221"/>
    </source>
</evidence>
<keyword evidence="14" id="KW-1185">Reference proteome</keyword>
<dbReference type="SUPFAM" id="SSF50978">
    <property type="entry name" value="WD40 repeat-like"/>
    <property type="match status" value="1"/>
</dbReference>
<evidence type="ECO:0000256" key="3">
    <source>
        <dbReference type="ARBA" id="ARBA00022574"/>
    </source>
</evidence>
<keyword evidence="5" id="KW-0282">Flagellum</keyword>
<dbReference type="Gene3D" id="2.130.10.10">
    <property type="entry name" value="YVTN repeat-like/Quinoprotein amine dehydrogenase"/>
    <property type="match status" value="2"/>
</dbReference>